<sequence>MYGSILMAVTCRPQDFRIVPTLLAMMPLPMPEMTPPVTRMYFIILLWCLGIDDRFKSKNVTRSDPERLLLGLLLKVSEALINRVMGETRESQRRDKGFEGTETIESGPRPERKRRNVSAFSQLAPVTSLDMVAGTR</sequence>
<feature type="compositionally biased region" description="Basic and acidic residues" evidence="1">
    <location>
        <begin position="87"/>
        <end position="99"/>
    </location>
</feature>
<dbReference type="EMBL" id="SRLO01000017">
    <property type="protein sequence ID" value="TNN86169.1"/>
    <property type="molecule type" value="Genomic_DNA"/>
</dbReference>
<dbReference type="Proteomes" id="UP000314294">
    <property type="component" value="Unassembled WGS sequence"/>
</dbReference>
<gene>
    <name evidence="2" type="ORF">EYF80_003586</name>
</gene>
<proteinExistence type="predicted"/>
<name>A0A4Z2J7K8_9TELE</name>
<accession>A0A4Z2J7K8</accession>
<feature type="region of interest" description="Disordered" evidence="1">
    <location>
        <begin position="87"/>
        <end position="119"/>
    </location>
</feature>
<evidence type="ECO:0000313" key="2">
    <source>
        <dbReference type="EMBL" id="TNN86169.1"/>
    </source>
</evidence>
<evidence type="ECO:0000313" key="3">
    <source>
        <dbReference type="Proteomes" id="UP000314294"/>
    </source>
</evidence>
<dbReference type="AlphaFoldDB" id="A0A4Z2J7K8"/>
<protein>
    <submittedName>
        <fullName evidence="2">Uncharacterized protein</fullName>
    </submittedName>
</protein>
<reference evidence="2 3" key="1">
    <citation type="submission" date="2019-03" db="EMBL/GenBank/DDBJ databases">
        <title>First draft genome of Liparis tanakae, snailfish: a comprehensive survey of snailfish specific genes.</title>
        <authorList>
            <person name="Kim W."/>
            <person name="Song I."/>
            <person name="Jeong J.-H."/>
            <person name="Kim D."/>
            <person name="Kim S."/>
            <person name="Ryu S."/>
            <person name="Song J.Y."/>
            <person name="Lee S.K."/>
        </authorList>
    </citation>
    <scope>NUCLEOTIDE SEQUENCE [LARGE SCALE GENOMIC DNA]</scope>
    <source>
        <tissue evidence="2">Muscle</tissue>
    </source>
</reference>
<comment type="caution">
    <text evidence="2">The sequence shown here is derived from an EMBL/GenBank/DDBJ whole genome shotgun (WGS) entry which is preliminary data.</text>
</comment>
<keyword evidence="3" id="KW-1185">Reference proteome</keyword>
<evidence type="ECO:0000256" key="1">
    <source>
        <dbReference type="SAM" id="MobiDB-lite"/>
    </source>
</evidence>
<organism evidence="2 3">
    <name type="scientific">Liparis tanakae</name>
    <name type="common">Tanaka's snailfish</name>
    <dbReference type="NCBI Taxonomy" id="230148"/>
    <lineage>
        <taxon>Eukaryota</taxon>
        <taxon>Metazoa</taxon>
        <taxon>Chordata</taxon>
        <taxon>Craniata</taxon>
        <taxon>Vertebrata</taxon>
        <taxon>Euteleostomi</taxon>
        <taxon>Actinopterygii</taxon>
        <taxon>Neopterygii</taxon>
        <taxon>Teleostei</taxon>
        <taxon>Neoteleostei</taxon>
        <taxon>Acanthomorphata</taxon>
        <taxon>Eupercaria</taxon>
        <taxon>Perciformes</taxon>
        <taxon>Cottioidei</taxon>
        <taxon>Cottales</taxon>
        <taxon>Liparidae</taxon>
        <taxon>Liparis</taxon>
    </lineage>
</organism>